<sequence>MFDEIIDLWRGGSIYERTGAILLCVIILCVFSYFGYLTIITIVDYGWMIGMIVAVVLSLFIALLTVLASPALSLLLIVIAGLVQAVVSLCQAIYRLLKR</sequence>
<dbReference type="AlphaFoldDB" id="A0AB36DX02"/>
<keyword evidence="1" id="KW-1133">Transmembrane helix</keyword>
<proteinExistence type="predicted"/>
<keyword evidence="1" id="KW-0812">Transmembrane</keyword>
<protein>
    <submittedName>
        <fullName evidence="2">Uncharacterized protein</fullName>
    </submittedName>
</protein>
<comment type="caution">
    <text evidence="2">The sequence shown here is derived from an EMBL/GenBank/DDBJ whole genome shotgun (WGS) entry which is preliminary data.</text>
</comment>
<keyword evidence="1" id="KW-0472">Membrane</keyword>
<feature type="transmembrane region" description="Helical" evidence="1">
    <location>
        <begin position="20"/>
        <end position="40"/>
    </location>
</feature>
<dbReference type="RefSeq" id="WP_065230997.1">
    <property type="nucleotide sequence ID" value="NZ_JTJP01000065.1"/>
</dbReference>
<dbReference type="Proteomes" id="UP000092594">
    <property type="component" value="Unassembled WGS sequence"/>
</dbReference>
<organism evidence="2 3">
    <name type="scientific">Gallibacterium genomosp. 1</name>
    <dbReference type="NCBI Taxonomy" id="155515"/>
    <lineage>
        <taxon>Bacteria</taxon>
        <taxon>Pseudomonadati</taxon>
        <taxon>Pseudomonadota</taxon>
        <taxon>Gammaproteobacteria</taxon>
        <taxon>Pasteurellales</taxon>
        <taxon>Pasteurellaceae</taxon>
        <taxon>Gallibacterium</taxon>
    </lineage>
</organism>
<evidence type="ECO:0000256" key="1">
    <source>
        <dbReference type="SAM" id="Phobius"/>
    </source>
</evidence>
<reference evidence="2 3" key="1">
    <citation type="submission" date="2014-11" db="EMBL/GenBank/DDBJ databases">
        <title>Pan-genome of Gallibacterium spp.</title>
        <authorList>
            <person name="Kudirkiene E."/>
            <person name="Bojesen A.M."/>
        </authorList>
    </citation>
    <scope>NUCLEOTIDE SEQUENCE [LARGE SCALE GENOMIC DNA]</scope>
    <source>
        <strain evidence="2 3">Gerl. 2740/89</strain>
    </source>
</reference>
<feature type="transmembrane region" description="Helical" evidence="1">
    <location>
        <begin position="47"/>
        <end position="68"/>
    </location>
</feature>
<dbReference type="EMBL" id="JTJQ01000013">
    <property type="protein sequence ID" value="OBX01564.1"/>
    <property type="molecule type" value="Genomic_DNA"/>
</dbReference>
<keyword evidence="3" id="KW-1185">Reference proteome</keyword>
<evidence type="ECO:0000313" key="3">
    <source>
        <dbReference type="Proteomes" id="UP000092594"/>
    </source>
</evidence>
<feature type="transmembrane region" description="Helical" evidence="1">
    <location>
        <begin position="74"/>
        <end position="97"/>
    </location>
</feature>
<gene>
    <name evidence="2" type="ORF">QV05_05015</name>
</gene>
<evidence type="ECO:0000313" key="2">
    <source>
        <dbReference type="EMBL" id="OBX01564.1"/>
    </source>
</evidence>
<accession>A0AB36DX02</accession>
<name>A0AB36DX02_9PAST</name>